<proteinExistence type="predicted"/>
<keyword evidence="1" id="KW-0812">Transmembrane</keyword>
<gene>
    <name evidence="2" type="ORF">QBE51_11320</name>
</gene>
<dbReference type="RefSeq" id="WP_341876374.1">
    <property type="nucleotide sequence ID" value="NZ_CP121687.1"/>
</dbReference>
<dbReference type="Proteomes" id="UP001486565">
    <property type="component" value="Chromosome"/>
</dbReference>
<name>A0ABZ2Y216_9FIRM</name>
<reference evidence="2 3" key="1">
    <citation type="submission" date="2023-03" db="EMBL/GenBank/DDBJ databases">
        <title>Novel Species.</title>
        <authorList>
            <person name="Ma S."/>
        </authorList>
    </citation>
    <scope>NUCLEOTIDE SEQUENCE [LARGE SCALE GENOMIC DNA]</scope>
    <source>
        <strain evidence="2 3">LIND6LT2</strain>
    </source>
</reference>
<accession>A0ABZ2Y216</accession>
<dbReference type="EMBL" id="CP121687">
    <property type="protein sequence ID" value="WZL69378.1"/>
    <property type="molecule type" value="Genomic_DNA"/>
</dbReference>
<keyword evidence="3" id="KW-1185">Reference proteome</keyword>
<organism evidence="2 3">
    <name type="scientific">Defluviitalea saccharophila</name>
    <dbReference type="NCBI Taxonomy" id="879970"/>
    <lineage>
        <taxon>Bacteria</taxon>
        <taxon>Bacillati</taxon>
        <taxon>Bacillota</taxon>
        <taxon>Clostridia</taxon>
        <taxon>Lachnospirales</taxon>
        <taxon>Defluviitaleaceae</taxon>
        <taxon>Defluviitalea</taxon>
    </lineage>
</organism>
<sequence length="214" mass="24738">MQTFKDLTPKKKLEHILYYYKWHIIVGIILLLAGINLLINISQKDKNIPLFTISIQGIPEDYDKIEAWEEDITNKIAESDTMQKVRVDYYPIRLDNQDQTSTAYTQKFVVLMGARELDVVCLDEDVFLTQAAMGYYQPLDKLPELFDVLDKNESRAVKLKSEADTTEHIYGIKADDLEIIKQLEENTDGKIIGIVSNTKRLSYSIDFIQLLLKE</sequence>
<protein>
    <submittedName>
        <fullName evidence="2">Uncharacterized protein</fullName>
    </submittedName>
</protein>
<evidence type="ECO:0000313" key="2">
    <source>
        <dbReference type="EMBL" id="WZL69378.1"/>
    </source>
</evidence>
<keyword evidence="1" id="KW-0472">Membrane</keyword>
<keyword evidence="1" id="KW-1133">Transmembrane helix</keyword>
<feature type="transmembrane region" description="Helical" evidence="1">
    <location>
        <begin position="20"/>
        <end position="39"/>
    </location>
</feature>
<evidence type="ECO:0000313" key="3">
    <source>
        <dbReference type="Proteomes" id="UP001486565"/>
    </source>
</evidence>
<evidence type="ECO:0000256" key="1">
    <source>
        <dbReference type="SAM" id="Phobius"/>
    </source>
</evidence>